<evidence type="ECO:0000313" key="2">
    <source>
        <dbReference type="Proteomes" id="UP000245626"/>
    </source>
</evidence>
<protein>
    <submittedName>
        <fullName evidence="1">UPF0172-domain-containing protein</fullName>
    </submittedName>
</protein>
<reference evidence="1 2" key="1">
    <citation type="journal article" date="2018" name="Mol. Biol. Evol.">
        <title>Broad Genomic Sampling Reveals a Smut Pathogenic Ancestry of the Fungal Clade Ustilaginomycotina.</title>
        <authorList>
            <person name="Kijpornyongpan T."/>
            <person name="Mondo S.J."/>
            <person name="Barry K."/>
            <person name="Sandor L."/>
            <person name="Lee J."/>
            <person name="Lipzen A."/>
            <person name="Pangilinan J."/>
            <person name="LaButti K."/>
            <person name="Hainaut M."/>
            <person name="Henrissat B."/>
            <person name="Grigoriev I.V."/>
            <person name="Spatafora J.W."/>
            <person name="Aime M.C."/>
        </authorList>
    </citation>
    <scope>NUCLEOTIDE SEQUENCE [LARGE SCALE GENOMIC DNA]</scope>
    <source>
        <strain evidence="1 2">SA 807</strain>
    </source>
</reference>
<keyword evidence="2" id="KW-1185">Reference proteome</keyword>
<proteinExistence type="predicted"/>
<gene>
    <name evidence="1" type="ORF">IE53DRAFT_113714</name>
</gene>
<accession>A0ACD0NW52</accession>
<organism evidence="1 2">
    <name type="scientific">Violaceomyces palustris</name>
    <dbReference type="NCBI Taxonomy" id="1673888"/>
    <lineage>
        <taxon>Eukaryota</taxon>
        <taxon>Fungi</taxon>
        <taxon>Dikarya</taxon>
        <taxon>Basidiomycota</taxon>
        <taxon>Ustilaginomycotina</taxon>
        <taxon>Ustilaginomycetes</taxon>
        <taxon>Violaceomycetales</taxon>
        <taxon>Violaceomycetaceae</taxon>
        <taxon>Violaceomyces</taxon>
    </lineage>
</organism>
<sequence>MSEPSVLISHRAYKKIILHSAKHPSSTVSGLIVASPSSSTPGNELPSFEVTDVIPLFHHWNSLSPMAEVALALASSHVKSLSKTIVGIYEAPKLVSEKTPSPQSTRIAQRIASLSPDRQHTAIVLVVNNSLLLTPNSHSLLPFTVTESGTGQEVGKGSSNPVVKPLPSNLIKPKTMRSGAIQLERGTEQSVQQVETAVKSGEWKDLVDFDDHLEDLKADWLANPSIKV</sequence>
<evidence type="ECO:0000313" key="1">
    <source>
        <dbReference type="EMBL" id="PWN50044.1"/>
    </source>
</evidence>
<name>A0ACD0NW52_9BASI</name>
<dbReference type="Proteomes" id="UP000245626">
    <property type="component" value="Unassembled WGS sequence"/>
</dbReference>
<dbReference type="EMBL" id="KZ819975">
    <property type="protein sequence ID" value="PWN50044.1"/>
    <property type="molecule type" value="Genomic_DNA"/>
</dbReference>